<evidence type="ECO:0000313" key="5">
    <source>
        <dbReference type="EMBL" id="PZR00717.1"/>
    </source>
</evidence>
<evidence type="ECO:0000256" key="2">
    <source>
        <dbReference type="ARBA" id="ARBA00023125"/>
    </source>
</evidence>
<dbReference type="GO" id="GO:0003677">
    <property type="term" value="F:DNA binding"/>
    <property type="evidence" value="ECO:0007669"/>
    <property type="project" value="UniProtKB-KW"/>
</dbReference>
<organism evidence="5 6">
    <name type="scientific">Cereibacter sphaeroides</name>
    <name type="common">Rhodobacter sphaeroides</name>
    <dbReference type="NCBI Taxonomy" id="1063"/>
    <lineage>
        <taxon>Bacteria</taxon>
        <taxon>Pseudomonadati</taxon>
        <taxon>Pseudomonadota</taxon>
        <taxon>Alphaproteobacteria</taxon>
        <taxon>Rhodobacterales</taxon>
        <taxon>Paracoccaceae</taxon>
        <taxon>Cereibacter</taxon>
    </lineage>
</organism>
<keyword evidence="2" id="KW-0238">DNA-binding</keyword>
<sequence>MKPTQKINLELQRLVAVPVWRFAVGLRIRFNHPTLLYQTYPEDWIAYYAKNGLLFFDPTVRWGMTETGIVDWDDLASTDSAGVFKQAADHGLVHGIAISVGDHAERSLGFFAAKERPISADERVLAQEVVKNLHEATEGVADLSPADLAPFIALNDHLRPAAT</sequence>
<dbReference type="Pfam" id="PF03472">
    <property type="entry name" value="Autoind_bind"/>
    <property type="match status" value="1"/>
</dbReference>
<dbReference type="EMBL" id="QFQS01000001">
    <property type="protein sequence ID" value="PZR00717.1"/>
    <property type="molecule type" value="Genomic_DNA"/>
</dbReference>
<evidence type="ECO:0000256" key="1">
    <source>
        <dbReference type="ARBA" id="ARBA00023015"/>
    </source>
</evidence>
<gene>
    <name evidence="5" type="ORF">DI533_09325</name>
</gene>
<accession>A0A2W5SFU7</accession>
<dbReference type="Proteomes" id="UP000248975">
    <property type="component" value="Unassembled WGS sequence"/>
</dbReference>
<feature type="domain" description="Transcription factor LuxR-like autoinducer-binding" evidence="4">
    <location>
        <begin position="32"/>
        <end position="123"/>
    </location>
</feature>
<dbReference type="SUPFAM" id="SSF75516">
    <property type="entry name" value="Pheromone-binding domain of LuxR-like quorum-sensing transcription factors"/>
    <property type="match status" value="1"/>
</dbReference>
<dbReference type="Gene3D" id="3.30.450.80">
    <property type="entry name" value="Transcription factor LuxR-like, autoinducer-binding domain"/>
    <property type="match status" value="1"/>
</dbReference>
<dbReference type="AlphaFoldDB" id="A0A2W5SFU7"/>
<keyword evidence="3" id="KW-0804">Transcription</keyword>
<dbReference type="InterPro" id="IPR036693">
    <property type="entry name" value="TF_LuxR_autoind-bd_dom_sf"/>
</dbReference>
<evidence type="ECO:0000313" key="6">
    <source>
        <dbReference type="Proteomes" id="UP000248975"/>
    </source>
</evidence>
<keyword evidence="1" id="KW-0805">Transcription regulation</keyword>
<dbReference type="InterPro" id="IPR005143">
    <property type="entry name" value="TF_LuxR_autoind-bd_dom"/>
</dbReference>
<comment type="caution">
    <text evidence="5">The sequence shown here is derived from an EMBL/GenBank/DDBJ whole genome shotgun (WGS) entry which is preliminary data.</text>
</comment>
<name>A0A2W5SFU7_CERSP</name>
<evidence type="ECO:0000256" key="3">
    <source>
        <dbReference type="ARBA" id="ARBA00023163"/>
    </source>
</evidence>
<evidence type="ECO:0000259" key="4">
    <source>
        <dbReference type="Pfam" id="PF03472"/>
    </source>
</evidence>
<reference evidence="5 6" key="1">
    <citation type="submission" date="2017-08" db="EMBL/GenBank/DDBJ databases">
        <title>Infants hospitalized years apart are colonized by the same room-sourced microbial strains.</title>
        <authorList>
            <person name="Brooks B."/>
            <person name="Olm M.R."/>
            <person name="Firek B.A."/>
            <person name="Baker R."/>
            <person name="Thomas B.C."/>
            <person name="Morowitz M.J."/>
            <person name="Banfield J.F."/>
        </authorList>
    </citation>
    <scope>NUCLEOTIDE SEQUENCE [LARGE SCALE GENOMIC DNA]</scope>
    <source>
        <strain evidence="5">S2_003_000_R2_11</strain>
    </source>
</reference>
<protein>
    <submittedName>
        <fullName evidence="5">Transcriptional regulator</fullName>
    </submittedName>
</protein>
<proteinExistence type="predicted"/>